<dbReference type="EMBL" id="JAEHOE010000039">
    <property type="protein sequence ID" value="KAG2493188.1"/>
    <property type="molecule type" value="Genomic_DNA"/>
</dbReference>
<dbReference type="AlphaFoldDB" id="A0A835XZL4"/>
<proteinExistence type="predicted"/>
<organism evidence="1 2">
    <name type="scientific">Edaphochlamys debaryana</name>
    <dbReference type="NCBI Taxonomy" id="47281"/>
    <lineage>
        <taxon>Eukaryota</taxon>
        <taxon>Viridiplantae</taxon>
        <taxon>Chlorophyta</taxon>
        <taxon>core chlorophytes</taxon>
        <taxon>Chlorophyceae</taxon>
        <taxon>CS clade</taxon>
        <taxon>Chlamydomonadales</taxon>
        <taxon>Chlamydomonadales incertae sedis</taxon>
        <taxon>Edaphochlamys</taxon>
    </lineage>
</organism>
<evidence type="ECO:0000313" key="2">
    <source>
        <dbReference type="Proteomes" id="UP000612055"/>
    </source>
</evidence>
<gene>
    <name evidence="1" type="ORF">HYH03_008608</name>
</gene>
<name>A0A835XZL4_9CHLO</name>
<comment type="caution">
    <text evidence="1">The sequence shown here is derived from an EMBL/GenBank/DDBJ whole genome shotgun (WGS) entry which is preliminary data.</text>
</comment>
<protein>
    <submittedName>
        <fullName evidence="1">Uncharacterized protein</fullName>
    </submittedName>
</protein>
<evidence type="ECO:0000313" key="1">
    <source>
        <dbReference type="EMBL" id="KAG2493188.1"/>
    </source>
</evidence>
<reference evidence="1" key="1">
    <citation type="journal article" date="2020" name="bioRxiv">
        <title>Comparative genomics of Chlamydomonas.</title>
        <authorList>
            <person name="Craig R.J."/>
            <person name="Hasan A.R."/>
            <person name="Ness R.W."/>
            <person name="Keightley P.D."/>
        </authorList>
    </citation>
    <scope>NUCLEOTIDE SEQUENCE</scope>
    <source>
        <strain evidence="1">CCAP 11/70</strain>
    </source>
</reference>
<dbReference type="Proteomes" id="UP000612055">
    <property type="component" value="Unassembled WGS sequence"/>
</dbReference>
<keyword evidence="2" id="KW-1185">Reference proteome</keyword>
<sequence length="390" mass="40174">MVSVDLQATKYTIACGGHFSARACRNDRTNRCQVRNSSSFTCSSTANLYLSARDQYCPGSNQCDADSDCAWSEALYYGGAQFIAAKRHETEVNFMVLLDGAVLSDGESDAWEVTRGTCDYAQRTWRRNQYSAACEAANTLVVGAERNLNVSDYKSLESCDAAGCWAKVEVAIGTDSIPATAGTLALYEAAINTKTPVVINGGMVQRSAAAGPMATSTIWAQGSTAALLHDGTAAGSGLAAASKAALCCFLAETCALARGAVTVALTSAAANAVAAGGAAPDAAGEDAIAAIADAAPADKPDGGSVTVLGFYFRRNDTCYAAAIPNNRTLPAPNLLANAGDIGAALAEGNPDMLALQVSELPGAFNATFTTYMHAGMIYVLSFEAIQPAQG</sequence>
<accession>A0A835XZL4</accession>